<feature type="compositionally biased region" description="Basic residues" evidence="9">
    <location>
        <begin position="664"/>
        <end position="673"/>
    </location>
</feature>
<dbReference type="FunFam" id="3.30.470.30:FF:000018">
    <property type="entry name" value="DNA ligase"/>
    <property type="match status" value="1"/>
</dbReference>
<dbReference type="InterPro" id="IPR016059">
    <property type="entry name" value="DNA_ligase_ATP-dep_CS"/>
</dbReference>
<reference evidence="11 12" key="1">
    <citation type="journal article" date="2016" name="Nat. Commun.">
        <title>Ectomycorrhizal ecology is imprinted in the genome of the dominant symbiotic fungus Cenococcum geophilum.</title>
        <authorList>
            <consortium name="DOE Joint Genome Institute"/>
            <person name="Peter M."/>
            <person name="Kohler A."/>
            <person name="Ohm R.A."/>
            <person name="Kuo A."/>
            <person name="Krutzmann J."/>
            <person name="Morin E."/>
            <person name="Arend M."/>
            <person name="Barry K.W."/>
            <person name="Binder M."/>
            <person name="Choi C."/>
            <person name="Clum A."/>
            <person name="Copeland A."/>
            <person name="Grisel N."/>
            <person name="Haridas S."/>
            <person name="Kipfer T."/>
            <person name="LaButti K."/>
            <person name="Lindquist E."/>
            <person name="Lipzen A."/>
            <person name="Maire R."/>
            <person name="Meier B."/>
            <person name="Mihaltcheva S."/>
            <person name="Molinier V."/>
            <person name="Murat C."/>
            <person name="Poggeler S."/>
            <person name="Quandt C.A."/>
            <person name="Sperisen C."/>
            <person name="Tritt A."/>
            <person name="Tisserant E."/>
            <person name="Crous P.W."/>
            <person name="Henrissat B."/>
            <person name="Nehls U."/>
            <person name="Egli S."/>
            <person name="Spatafora J.W."/>
            <person name="Grigoriev I.V."/>
            <person name="Martin F.M."/>
        </authorList>
    </citation>
    <scope>NUCLEOTIDE SEQUENCE [LARGE SCALE GENOMIC DNA]</scope>
    <source>
        <strain evidence="11 12">CBS 459.81</strain>
    </source>
</reference>
<dbReference type="FunFam" id="1.10.3260.10:FF:000004">
    <property type="entry name" value="DNA ligase"/>
    <property type="match status" value="1"/>
</dbReference>
<dbReference type="Pfam" id="PF01068">
    <property type="entry name" value="DNA_ligase_A_M"/>
    <property type="match status" value="1"/>
</dbReference>
<feature type="region of interest" description="Disordered" evidence="9">
    <location>
        <begin position="870"/>
        <end position="891"/>
    </location>
</feature>
<keyword evidence="7" id="KW-0233">DNA recombination</keyword>
<dbReference type="GO" id="GO:0006273">
    <property type="term" value="P:lagging strand elongation"/>
    <property type="evidence" value="ECO:0007669"/>
    <property type="project" value="TreeGrafter"/>
</dbReference>
<name>A0A8E2EI37_9PEZI</name>
<dbReference type="GO" id="GO:0006310">
    <property type="term" value="P:DNA recombination"/>
    <property type="evidence" value="ECO:0007669"/>
    <property type="project" value="UniProtKB-KW"/>
</dbReference>
<dbReference type="InterPro" id="IPR036599">
    <property type="entry name" value="DNA_ligase_N_sf"/>
</dbReference>
<dbReference type="GO" id="GO:0005524">
    <property type="term" value="F:ATP binding"/>
    <property type="evidence" value="ECO:0007669"/>
    <property type="project" value="UniProtKB-KW"/>
</dbReference>
<evidence type="ECO:0000256" key="3">
    <source>
        <dbReference type="ARBA" id="ARBA00022705"/>
    </source>
</evidence>
<feature type="compositionally biased region" description="Acidic residues" evidence="9">
    <location>
        <begin position="882"/>
        <end position="891"/>
    </location>
</feature>
<keyword evidence="5 7" id="KW-0067">ATP-binding</keyword>
<keyword evidence="7" id="KW-0234">DNA repair</keyword>
<dbReference type="InterPro" id="IPR012310">
    <property type="entry name" value="DNA_ligase_ATP-dep_cent"/>
</dbReference>
<comment type="catalytic activity">
    <reaction evidence="6 7">
        <text>ATP + (deoxyribonucleotide)n-3'-hydroxyl + 5'-phospho-(deoxyribonucleotide)m = (deoxyribonucleotide)n+m + AMP + diphosphate.</text>
        <dbReference type="EC" id="6.5.1.1"/>
    </reaction>
</comment>
<evidence type="ECO:0000256" key="9">
    <source>
        <dbReference type="SAM" id="MobiDB-lite"/>
    </source>
</evidence>
<protein>
    <recommendedName>
        <fullName evidence="7">DNA ligase</fullName>
        <ecNumber evidence="7">6.5.1.1</ecNumber>
    </recommendedName>
</protein>
<evidence type="ECO:0000313" key="11">
    <source>
        <dbReference type="EMBL" id="OCK84406.1"/>
    </source>
</evidence>
<dbReference type="InterPro" id="IPR000977">
    <property type="entry name" value="DNA_ligase_ATP-dep"/>
</dbReference>
<dbReference type="Proteomes" id="UP000250266">
    <property type="component" value="Unassembled WGS sequence"/>
</dbReference>
<feature type="region of interest" description="Disordered" evidence="9">
    <location>
        <begin position="641"/>
        <end position="692"/>
    </location>
</feature>
<evidence type="ECO:0000256" key="7">
    <source>
        <dbReference type="RuleBase" id="RU000617"/>
    </source>
</evidence>
<dbReference type="SUPFAM" id="SSF56091">
    <property type="entry name" value="DNA ligase/mRNA capping enzyme, catalytic domain"/>
    <property type="match status" value="1"/>
</dbReference>
<dbReference type="InterPro" id="IPR012309">
    <property type="entry name" value="DNA_ligase_ATP-dep_C"/>
</dbReference>
<dbReference type="CDD" id="cd07900">
    <property type="entry name" value="Adenylation_DNA_ligase_I_Euk"/>
    <property type="match status" value="1"/>
</dbReference>
<dbReference type="GO" id="GO:0071897">
    <property type="term" value="P:DNA biosynthetic process"/>
    <property type="evidence" value="ECO:0007669"/>
    <property type="project" value="InterPro"/>
</dbReference>
<dbReference type="InterPro" id="IPR012340">
    <property type="entry name" value="NA-bd_OB-fold"/>
</dbReference>
<dbReference type="PROSITE" id="PS50160">
    <property type="entry name" value="DNA_LIGASE_A3"/>
    <property type="match status" value="1"/>
</dbReference>
<evidence type="ECO:0000256" key="4">
    <source>
        <dbReference type="ARBA" id="ARBA00022741"/>
    </source>
</evidence>
<organism evidence="11 12">
    <name type="scientific">Lepidopterella palustris CBS 459.81</name>
    <dbReference type="NCBI Taxonomy" id="1314670"/>
    <lineage>
        <taxon>Eukaryota</taxon>
        <taxon>Fungi</taxon>
        <taxon>Dikarya</taxon>
        <taxon>Ascomycota</taxon>
        <taxon>Pezizomycotina</taxon>
        <taxon>Dothideomycetes</taxon>
        <taxon>Pleosporomycetidae</taxon>
        <taxon>Mytilinidiales</taxon>
        <taxon>Argynnaceae</taxon>
        <taxon>Lepidopterella</taxon>
    </lineage>
</organism>
<evidence type="ECO:0000256" key="5">
    <source>
        <dbReference type="ARBA" id="ARBA00022840"/>
    </source>
</evidence>
<comment type="similarity">
    <text evidence="1 8">Belongs to the ATP-dependent DNA ligase family.</text>
</comment>
<dbReference type="PANTHER" id="PTHR45674:SF9">
    <property type="entry name" value="DNA LIGASE 3"/>
    <property type="match status" value="1"/>
</dbReference>
<evidence type="ECO:0000256" key="6">
    <source>
        <dbReference type="ARBA" id="ARBA00034003"/>
    </source>
</evidence>
<dbReference type="Pfam" id="PF04675">
    <property type="entry name" value="DNA_ligase_A_N"/>
    <property type="match status" value="1"/>
</dbReference>
<dbReference type="SUPFAM" id="SSF117018">
    <property type="entry name" value="ATP-dependent DNA ligase DNA-binding domain"/>
    <property type="match status" value="1"/>
</dbReference>
<dbReference type="Gene3D" id="1.10.3260.10">
    <property type="entry name" value="DNA ligase, ATP-dependent, N-terminal domain"/>
    <property type="match status" value="1"/>
</dbReference>
<dbReference type="AlphaFoldDB" id="A0A8E2EI37"/>
<feature type="compositionally biased region" description="Basic residues" evidence="9">
    <location>
        <begin position="1"/>
        <end position="10"/>
    </location>
</feature>
<dbReference type="CDD" id="cd07969">
    <property type="entry name" value="OBF_DNA_ligase_I"/>
    <property type="match status" value="1"/>
</dbReference>
<dbReference type="PROSITE" id="PS00697">
    <property type="entry name" value="DNA_LIGASE_A1"/>
    <property type="match status" value="1"/>
</dbReference>
<dbReference type="Pfam" id="PF04679">
    <property type="entry name" value="DNA_ligase_A_C"/>
    <property type="match status" value="1"/>
</dbReference>
<dbReference type="Gene3D" id="2.40.50.140">
    <property type="entry name" value="Nucleic acid-binding proteins"/>
    <property type="match status" value="1"/>
</dbReference>
<dbReference type="GO" id="GO:0003910">
    <property type="term" value="F:DNA ligase (ATP) activity"/>
    <property type="evidence" value="ECO:0007669"/>
    <property type="project" value="UniProtKB-EC"/>
</dbReference>
<dbReference type="GO" id="GO:0003677">
    <property type="term" value="F:DNA binding"/>
    <property type="evidence" value="ECO:0007669"/>
    <property type="project" value="InterPro"/>
</dbReference>
<dbReference type="OrthoDB" id="206088at2759"/>
<evidence type="ECO:0000259" key="10">
    <source>
        <dbReference type="PROSITE" id="PS50160"/>
    </source>
</evidence>
<accession>A0A8E2EI37</accession>
<feature type="domain" description="ATP-dependent DNA ligase family profile" evidence="10">
    <location>
        <begin position="552"/>
        <end position="748"/>
    </location>
</feature>
<dbReference type="GO" id="GO:0005634">
    <property type="term" value="C:nucleus"/>
    <property type="evidence" value="ECO:0007669"/>
    <property type="project" value="TreeGrafter"/>
</dbReference>
<proteinExistence type="inferred from homology"/>
<keyword evidence="4 7" id="KW-0547">Nucleotide-binding</keyword>
<keyword evidence="7" id="KW-0227">DNA damage</keyword>
<keyword evidence="3" id="KW-0235">DNA replication</keyword>
<evidence type="ECO:0000256" key="1">
    <source>
        <dbReference type="ARBA" id="ARBA00007572"/>
    </source>
</evidence>
<evidence type="ECO:0000313" key="12">
    <source>
        <dbReference type="Proteomes" id="UP000250266"/>
    </source>
</evidence>
<evidence type="ECO:0000256" key="8">
    <source>
        <dbReference type="RuleBase" id="RU004196"/>
    </source>
</evidence>
<feature type="compositionally biased region" description="Basic and acidic residues" evidence="9">
    <location>
        <begin position="870"/>
        <end position="881"/>
    </location>
</feature>
<dbReference type="Gene3D" id="3.30.470.30">
    <property type="entry name" value="DNA ligase/mRNA capping enzyme"/>
    <property type="match status" value="1"/>
</dbReference>
<dbReference type="GO" id="GO:0006281">
    <property type="term" value="P:DNA repair"/>
    <property type="evidence" value="ECO:0007669"/>
    <property type="project" value="UniProtKB-KW"/>
</dbReference>
<feature type="compositionally biased region" description="Basic and acidic residues" evidence="9">
    <location>
        <begin position="56"/>
        <end position="76"/>
    </location>
</feature>
<dbReference type="FunFam" id="2.40.50.140:FF:000062">
    <property type="entry name" value="DNA ligase"/>
    <property type="match status" value="1"/>
</dbReference>
<dbReference type="NCBIfam" id="TIGR00574">
    <property type="entry name" value="dnl1"/>
    <property type="match status" value="1"/>
</dbReference>
<keyword evidence="12" id="KW-1185">Reference proteome</keyword>
<dbReference type="EMBL" id="KV744838">
    <property type="protein sequence ID" value="OCK84406.1"/>
    <property type="molecule type" value="Genomic_DNA"/>
</dbReference>
<dbReference type="SUPFAM" id="SSF50249">
    <property type="entry name" value="Nucleic acid-binding proteins"/>
    <property type="match status" value="1"/>
</dbReference>
<sequence>MSSPAKRRKKNDYNASNRPVRSLDSFFAKQKDAANGVSKSNEPKIPQKITQFQDKGSGKAHEAAMTDEELARKLQEEWNNEDLDADANNSNEASDTRETTRANGISEDIVEPSLDKPELLKTSANKNLNDNQESTPLKKHVLSLQSAAAEEDTVSANLPFDQSPLEFDPTKSISDLQKQWVSDGGNATYALLTRCFVLVNGTQSRIKIVDTLVNLLRTIIEGDPESLLPAVWLATNSISPPYIDLELGLGGSAISKALKKVCGLDNTGLKTLYNKYGDPGDVAFEAKKRQSFTLRKPKPLTIKSVFDSLIKIANSKGQGSQEVKQRIVERLVQDARGAEESRYIVRTLVQHLRIGAVKTTMLIALSRAFLLSRPSNATFPVQSRESLRMLRKESLTELYSKNEEIVKACFARHPNYNDLIPILLEIGVCDELLLRCGLSLHIPLRPMLGSITRDLGEMLTKLQGRDFSCEYKYDGQRAQVHCDDQGQVTIFSRHLELMTDKYPDLVALVPNIRGEGVSSFILEGEVVAIDHESGDLKTFQTLANRARKDVVIGSVKVNVCLFAFDLMYLNGEELLNRPFRERRELLRSLFVEIPNHFTWVKNLDATSADAEAVLEFFKSATAIKCEGIMVKVLDDLPNPDLQADVDSADNEQAQPPPTPQKTVKGAKSKRKTKSITGNTNEKDAPATSSRRKALLATYEPDKRLDSWLKVKKDYNTSADTLDLIPVAGWHGQGRKSKWWSPILLAVRNAETGTLEAVTKCMSGFTDKFYAANRAKYDPDNEEESNTLHGKPGYVEYEGGNPDVWFEPQEVWECAFADITLSPTYTAAIGLVSDERGLSLRFPRFLRVREDKGIEEASEARFLAGLWRKQEAREPRREKKVEEEDAEQEEEY</sequence>
<gene>
    <name evidence="11" type="ORF">K432DRAFT_289040</name>
</gene>
<dbReference type="InterPro" id="IPR050191">
    <property type="entry name" value="ATP-dep_DNA_ligase"/>
</dbReference>
<dbReference type="EC" id="6.5.1.1" evidence="7"/>
<dbReference type="InterPro" id="IPR012308">
    <property type="entry name" value="DNA_ligase_ATP-dep_N"/>
</dbReference>
<dbReference type="PANTHER" id="PTHR45674">
    <property type="entry name" value="DNA LIGASE 1/3 FAMILY MEMBER"/>
    <property type="match status" value="1"/>
</dbReference>
<feature type="region of interest" description="Disordered" evidence="9">
    <location>
        <begin position="1"/>
        <end position="117"/>
    </location>
</feature>
<evidence type="ECO:0000256" key="2">
    <source>
        <dbReference type="ARBA" id="ARBA00022598"/>
    </source>
</evidence>
<keyword evidence="2 7" id="KW-0436">Ligase</keyword>